<dbReference type="SUPFAM" id="SSF54995">
    <property type="entry name" value="Ribosomal protein S6"/>
    <property type="match status" value="1"/>
</dbReference>
<evidence type="ECO:0000256" key="3">
    <source>
        <dbReference type="HAMAP-Rule" id="MF_00360"/>
    </source>
</evidence>
<dbReference type="GO" id="GO:0003735">
    <property type="term" value="F:structural constituent of ribosome"/>
    <property type="evidence" value="ECO:0007669"/>
    <property type="project" value="InterPro"/>
</dbReference>
<dbReference type="NCBIfam" id="TIGR00166">
    <property type="entry name" value="S6"/>
    <property type="match status" value="1"/>
</dbReference>
<dbReference type="GO" id="GO:1990904">
    <property type="term" value="C:ribonucleoprotein complex"/>
    <property type="evidence" value="ECO:0007669"/>
    <property type="project" value="UniProtKB-KW"/>
</dbReference>
<dbReference type="InterPro" id="IPR014717">
    <property type="entry name" value="Transl_elong_EF1B/ribsomal_bS6"/>
</dbReference>
<dbReference type="EMBL" id="MEZV01000050">
    <property type="protein sequence ID" value="OGD65882.1"/>
    <property type="molecule type" value="Genomic_DNA"/>
</dbReference>
<dbReference type="CDD" id="cd00473">
    <property type="entry name" value="bS6"/>
    <property type="match status" value="1"/>
</dbReference>
<comment type="caution">
    <text evidence="4">The sequence shown here is derived from an EMBL/GenBank/DDBJ whole genome shotgun (WGS) entry which is preliminary data.</text>
</comment>
<dbReference type="InterPro" id="IPR035980">
    <property type="entry name" value="Ribosomal_bS6_sf"/>
</dbReference>
<dbReference type="Proteomes" id="UP000176451">
    <property type="component" value="Unassembled WGS sequence"/>
</dbReference>
<reference evidence="4 5" key="1">
    <citation type="journal article" date="2016" name="Nat. Commun.">
        <title>Thousands of microbial genomes shed light on interconnected biogeochemical processes in an aquifer system.</title>
        <authorList>
            <person name="Anantharaman K."/>
            <person name="Brown C.T."/>
            <person name="Hug L.A."/>
            <person name="Sharon I."/>
            <person name="Castelle C.J."/>
            <person name="Probst A.J."/>
            <person name="Thomas B.C."/>
            <person name="Singh A."/>
            <person name="Wilkins M.J."/>
            <person name="Karaoz U."/>
            <person name="Brodie E.L."/>
            <person name="Williams K.H."/>
            <person name="Hubbard S.S."/>
            <person name="Banfield J.F."/>
        </authorList>
    </citation>
    <scope>NUCLEOTIDE SEQUENCE [LARGE SCALE GENOMIC DNA]</scope>
</reference>
<dbReference type="InterPro" id="IPR000529">
    <property type="entry name" value="Ribosomal_bS6"/>
</dbReference>
<dbReference type="Gene3D" id="3.30.70.60">
    <property type="match status" value="1"/>
</dbReference>
<proteinExistence type="inferred from homology"/>
<keyword evidence="3" id="KW-0699">rRNA-binding</keyword>
<sequence>MYDITFITKEEKDQKVKKIIQDLDGRIISEQFLGRKKFAYSIKKEDAGFYISYLFDAQSDKIAELNKKLKLDSEILRYLIIGKKLKPQAKKESKKDTTAQVLSVESKKIEPMPQKKEITAVKAEPEVIHEVTKEETKVKKDIEKKTEKKIVQPKTKIETIKTKVEKTKPTIKPEPTEKPLDDVERLKKLEEKLDELLKE</sequence>
<name>A0A1F5EEM7_9BACT</name>
<evidence type="ECO:0000256" key="2">
    <source>
        <dbReference type="ARBA" id="ARBA00035294"/>
    </source>
</evidence>
<gene>
    <name evidence="3" type="primary">rpsF</name>
    <name evidence="4" type="ORF">A3F08_00125</name>
</gene>
<dbReference type="GO" id="GO:0019843">
    <property type="term" value="F:rRNA binding"/>
    <property type="evidence" value="ECO:0007669"/>
    <property type="project" value="UniProtKB-UniRule"/>
</dbReference>
<dbReference type="Pfam" id="PF01250">
    <property type="entry name" value="Ribosomal_S6"/>
    <property type="match status" value="1"/>
</dbReference>
<comment type="similarity">
    <text evidence="1 3">Belongs to the bacterial ribosomal protein bS6 family.</text>
</comment>
<keyword evidence="3" id="KW-0687">Ribonucleoprotein</keyword>
<accession>A0A1F5EEM7</accession>
<dbReference type="GO" id="GO:0005840">
    <property type="term" value="C:ribosome"/>
    <property type="evidence" value="ECO:0007669"/>
    <property type="project" value="UniProtKB-KW"/>
</dbReference>
<evidence type="ECO:0000313" key="4">
    <source>
        <dbReference type="EMBL" id="OGD65882.1"/>
    </source>
</evidence>
<keyword evidence="3" id="KW-0694">RNA-binding</keyword>
<evidence type="ECO:0000313" key="5">
    <source>
        <dbReference type="Proteomes" id="UP000176451"/>
    </source>
</evidence>
<dbReference type="HAMAP" id="MF_00360">
    <property type="entry name" value="Ribosomal_bS6"/>
    <property type="match status" value="1"/>
</dbReference>
<evidence type="ECO:0000256" key="1">
    <source>
        <dbReference type="ARBA" id="ARBA00009512"/>
    </source>
</evidence>
<organism evidence="4 5">
    <name type="scientific">Candidatus Berkelbacteria bacterium RIFCSPHIGHO2_12_FULL_36_9</name>
    <dbReference type="NCBI Taxonomy" id="1797469"/>
    <lineage>
        <taxon>Bacteria</taxon>
        <taxon>Candidatus Berkelbacteria</taxon>
    </lineage>
</organism>
<dbReference type="AlphaFoldDB" id="A0A1F5EEM7"/>
<dbReference type="InterPro" id="IPR020814">
    <property type="entry name" value="Ribosomal_S6_plastid/chlpt"/>
</dbReference>
<keyword evidence="3 4" id="KW-0689">Ribosomal protein</keyword>
<comment type="function">
    <text evidence="3">Binds together with bS18 to 16S ribosomal RNA.</text>
</comment>
<dbReference type="STRING" id="1797469.A3F08_00125"/>
<dbReference type="GO" id="GO:0006412">
    <property type="term" value="P:translation"/>
    <property type="evidence" value="ECO:0007669"/>
    <property type="project" value="UniProtKB-UniRule"/>
</dbReference>
<protein>
    <recommendedName>
        <fullName evidence="2 3">Small ribosomal subunit protein bS6</fullName>
    </recommendedName>
</protein>